<protein>
    <submittedName>
        <fullName evidence="1">Uncharacterized protein</fullName>
    </submittedName>
</protein>
<keyword evidence="2" id="KW-1185">Reference proteome</keyword>
<dbReference type="AlphaFoldDB" id="A0A6A7BWI8"/>
<sequence length="83" mass="9049">MAASDRLIWQGTASSSLLTALQTTRPSDAGPSHRHRSFPMPVLLETSTSIMKGGSQVSRAYEGLTWMYLHSLTTILLIGRTSD</sequence>
<organism evidence="1 2">
    <name type="scientific">Piedraia hortae CBS 480.64</name>
    <dbReference type="NCBI Taxonomy" id="1314780"/>
    <lineage>
        <taxon>Eukaryota</taxon>
        <taxon>Fungi</taxon>
        <taxon>Dikarya</taxon>
        <taxon>Ascomycota</taxon>
        <taxon>Pezizomycotina</taxon>
        <taxon>Dothideomycetes</taxon>
        <taxon>Dothideomycetidae</taxon>
        <taxon>Capnodiales</taxon>
        <taxon>Piedraiaceae</taxon>
        <taxon>Piedraia</taxon>
    </lineage>
</organism>
<accession>A0A6A7BWI8</accession>
<evidence type="ECO:0000313" key="1">
    <source>
        <dbReference type="EMBL" id="KAF2859564.1"/>
    </source>
</evidence>
<name>A0A6A7BWI8_9PEZI</name>
<evidence type="ECO:0000313" key="2">
    <source>
        <dbReference type="Proteomes" id="UP000799421"/>
    </source>
</evidence>
<gene>
    <name evidence="1" type="ORF">K470DRAFT_234148</name>
</gene>
<proteinExistence type="predicted"/>
<reference evidence="1" key="1">
    <citation type="journal article" date="2020" name="Stud. Mycol.">
        <title>101 Dothideomycetes genomes: a test case for predicting lifestyles and emergence of pathogens.</title>
        <authorList>
            <person name="Haridas S."/>
            <person name="Albert R."/>
            <person name="Binder M."/>
            <person name="Bloem J."/>
            <person name="Labutti K."/>
            <person name="Salamov A."/>
            <person name="Andreopoulos B."/>
            <person name="Baker S."/>
            <person name="Barry K."/>
            <person name="Bills G."/>
            <person name="Bluhm B."/>
            <person name="Cannon C."/>
            <person name="Castanera R."/>
            <person name="Culley D."/>
            <person name="Daum C."/>
            <person name="Ezra D."/>
            <person name="Gonzalez J."/>
            <person name="Henrissat B."/>
            <person name="Kuo A."/>
            <person name="Liang C."/>
            <person name="Lipzen A."/>
            <person name="Lutzoni F."/>
            <person name="Magnuson J."/>
            <person name="Mondo S."/>
            <person name="Nolan M."/>
            <person name="Ohm R."/>
            <person name="Pangilinan J."/>
            <person name="Park H.-J."/>
            <person name="Ramirez L."/>
            <person name="Alfaro M."/>
            <person name="Sun H."/>
            <person name="Tritt A."/>
            <person name="Yoshinaga Y."/>
            <person name="Zwiers L.-H."/>
            <person name="Turgeon B."/>
            <person name="Goodwin S."/>
            <person name="Spatafora J."/>
            <person name="Crous P."/>
            <person name="Grigoriev I."/>
        </authorList>
    </citation>
    <scope>NUCLEOTIDE SEQUENCE</scope>
    <source>
        <strain evidence="1">CBS 480.64</strain>
    </source>
</reference>
<dbReference type="EMBL" id="MU005991">
    <property type="protein sequence ID" value="KAF2859564.1"/>
    <property type="molecule type" value="Genomic_DNA"/>
</dbReference>
<dbReference type="Proteomes" id="UP000799421">
    <property type="component" value="Unassembled WGS sequence"/>
</dbReference>